<dbReference type="GO" id="GO:0003676">
    <property type="term" value="F:nucleic acid binding"/>
    <property type="evidence" value="ECO:0007669"/>
    <property type="project" value="InterPro"/>
</dbReference>
<reference evidence="3 4" key="1">
    <citation type="journal article" date="2018" name="Genome Biol. Evol.">
        <title>Multiple Roots of Fruiting Body Formation in Amoebozoa.</title>
        <authorList>
            <person name="Hillmann F."/>
            <person name="Forbes G."/>
            <person name="Novohradska S."/>
            <person name="Ferling I."/>
            <person name="Riege K."/>
            <person name="Groth M."/>
            <person name="Westermann M."/>
            <person name="Marz M."/>
            <person name="Spaller T."/>
            <person name="Winckler T."/>
            <person name="Schaap P."/>
            <person name="Glockner G."/>
        </authorList>
    </citation>
    <scope>NUCLEOTIDE SEQUENCE [LARGE SCALE GENOMIC DNA]</scope>
    <source>
        <strain evidence="3 4">Jena</strain>
    </source>
</reference>
<dbReference type="OrthoDB" id="10047254at2759"/>
<dbReference type="GO" id="GO:0015074">
    <property type="term" value="P:DNA integration"/>
    <property type="evidence" value="ECO:0007669"/>
    <property type="project" value="InterPro"/>
</dbReference>
<dbReference type="SUPFAM" id="SSF53098">
    <property type="entry name" value="Ribonuclease H-like"/>
    <property type="match status" value="1"/>
</dbReference>
<keyword evidence="4" id="KW-1185">Reference proteome</keyword>
<protein>
    <submittedName>
        <fullName evidence="3">KRAB-A domain-containing protein 2-like</fullName>
    </submittedName>
</protein>
<dbReference type="InterPro" id="IPR050951">
    <property type="entry name" value="Retrovirus_Pol_polyprotein"/>
</dbReference>
<comment type="caution">
    <text evidence="3">The sequence shown here is derived from an EMBL/GenBank/DDBJ whole genome shotgun (WGS) entry which is preliminary data.</text>
</comment>
<dbReference type="Pfam" id="PF00665">
    <property type="entry name" value="rve"/>
    <property type="match status" value="1"/>
</dbReference>
<feature type="domain" description="Integrase catalytic" evidence="2">
    <location>
        <begin position="151"/>
        <end position="322"/>
    </location>
</feature>
<evidence type="ECO:0000256" key="1">
    <source>
        <dbReference type="SAM" id="MobiDB-lite"/>
    </source>
</evidence>
<feature type="region of interest" description="Disordered" evidence="1">
    <location>
        <begin position="451"/>
        <end position="471"/>
    </location>
</feature>
<organism evidence="3 4">
    <name type="scientific">Planoprotostelium fungivorum</name>
    <dbReference type="NCBI Taxonomy" id="1890364"/>
    <lineage>
        <taxon>Eukaryota</taxon>
        <taxon>Amoebozoa</taxon>
        <taxon>Evosea</taxon>
        <taxon>Variosea</taxon>
        <taxon>Cavosteliida</taxon>
        <taxon>Cavosteliaceae</taxon>
        <taxon>Planoprotostelium</taxon>
    </lineage>
</organism>
<gene>
    <name evidence="3" type="ORF">PROFUN_15207</name>
</gene>
<evidence type="ECO:0000259" key="2">
    <source>
        <dbReference type="PROSITE" id="PS50994"/>
    </source>
</evidence>
<dbReference type="InterPro" id="IPR001584">
    <property type="entry name" value="Integrase_cat-core"/>
</dbReference>
<dbReference type="EMBL" id="MDYQ01000341">
    <property type="protein sequence ID" value="PRP76213.1"/>
    <property type="molecule type" value="Genomic_DNA"/>
</dbReference>
<dbReference type="Gene3D" id="3.30.420.10">
    <property type="entry name" value="Ribonuclease H-like superfamily/Ribonuclease H"/>
    <property type="match status" value="1"/>
</dbReference>
<dbReference type="PANTHER" id="PTHR37984">
    <property type="entry name" value="PROTEIN CBG26694"/>
    <property type="match status" value="1"/>
</dbReference>
<evidence type="ECO:0000313" key="4">
    <source>
        <dbReference type="Proteomes" id="UP000241769"/>
    </source>
</evidence>
<proteinExistence type="predicted"/>
<dbReference type="STRING" id="1890364.A0A2P6MX00"/>
<evidence type="ECO:0000313" key="3">
    <source>
        <dbReference type="EMBL" id="PRP76213.1"/>
    </source>
</evidence>
<dbReference type="InterPro" id="IPR012337">
    <property type="entry name" value="RNaseH-like_sf"/>
</dbReference>
<dbReference type="Proteomes" id="UP000241769">
    <property type="component" value="Unassembled WGS sequence"/>
</dbReference>
<accession>A0A2P6MX00</accession>
<sequence>MFGGNLIAPDLFKALSASARWGRNRSRTLGKALCILCGDTYTTTRGDVQMMSIKQTPQSYGTGIVQSRRQPSYRELAIMLCAFGSKKQKRRKACTETWYRLVCDEQVEHTVKWLHYKTGHGGREVMEYLAMSKRLWWPVKFTYRLPLKNIISKEPLERGIIDVTYLTPYEEEDDDGTTRCWQYLIVMVDNFTKMVWIKPTELRDADTIVTFLEELRDKGITFRIYHSDNGGEFVNNKVKQFIEDLQKSGIAAKWVNGAPHHPQSQGGVERTNKTFKEMLVKRMCQMNHPRWAGLAYEVLDDYLNRKHSTICMTPLEAARSTRPGRPEMTRQGAMMKIYQATVNRGQRNAKIHNKTATPPPEFDKGDLVLVKPLETLASGRRPPLHQGRIHELKGNPTSQVTVIWTTPGRKGASIGSISPFIHISQIAHCPTDTEGDGIENIFGMLFEPSGGHPAPPEPEWSISVPTEQSMTPSEKERFRIWMDRTISQSEVLTFQEYLTPSLEEEETTEDLYSGVFGDAPEDAAEITSDFIPEDAEMSDALDNLSPPIQQPASLTIAPSTARGNRAQRGVRDSAAEMVSSIMSSIVPAIEPVIEPVIEPATVPALEPAIVPAIVPVVVPTTVPVVVPAIVPAIMPVIMPAGRRRDRVGIRRDGGMLNLKKETNIKIV</sequence>
<dbReference type="InterPro" id="IPR036397">
    <property type="entry name" value="RNaseH_sf"/>
</dbReference>
<dbReference type="PANTHER" id="PTHR37984:SF5">
    <property type="entry name" value="PROTEIN NYNRIN-LIKE"/>
    <property type="match status" value="1"/>
</dbReference>
<dbReference type="PROSITE" id="PS50994">
    <property type="entry name" value="INTEGRASE"/>
    <property type="match status" value="1"/>
</dbReference>
<dbReference type="AlphaFoldDB" id="A0A2P6MX00"/>
<dbReference type="InParanoid" id="A0A2P6MX00"/>
<name>A0A2P6MX00_9EUKA</name>